<dbReference type="InterPro" id="IPR021109">
    <property type="entry name" value="Peptidase_aspartic_dom_sf"/>
</dbReference>
<protein>
    <submittedName>
        <fullName evidence="2">Uncharacterized protein LOC130506725</fullName>
    </submittedName>
</protein>
<dbReference type="SUPFAM" id="SSF50630">
    <property type="entry name" value="Acid proteases"/>
    <property type="match status" value="1"/>
</dbReference>
<dbReference type="KEGG" id="rsz:130506725"/>
<dbReference type="PANTHER" id="PTHR33067">
    <property type="entry name" value="RNA-DIRECTED DNA POLYMERASE-RELATED"/>
    <property type="match status" value="1"/>
</dbReference>
<dbReference type="RefSeq" id="XP_056857388.1">
    <property type="nucleotide sequence ID" value="XM_057001408.1"/>
</dbReference>
<keyword evidence="1" id="KW-1185">Reference proteome</keyword>
<gene>
    <name evidence="2" type="primary">LOC130506725</name>
</gene>
<dbReference type="Proteomes" id="UP000504610">
    <property type="component" value="Unplaced"/>
</dbReference>
<dbReference type="Gene3D" id="2.40.70.10">
    <property type="entry name" value="Acid Proteases"/>
    <property type="match status" value="1"/>
</dbReference>
<evidence type="ECO:0000313" key="1">
    <source>
        <dbReference type="Proteomes" id="UP000504610"/>
    </source>
</evidence>
<dbReference type="Pfam" id="PF13975">
    <property type="entry name" value="gag-asp_proteas"/>
    <property type="match status" value="1"/>
</dbReference>
<proteinExistence type="predicted"/>
<reference evidence="2" key="1">
    <citation type="submission" date="2025-08" db="UniProtKB">
        <authorList>
            <consortium name="RefSeq"/>
        </authorList>
    </citation>
    <scope>IDENTIFICATION</scope>
    <source>
        <tissue evidence="2">Leaf</tissue>
    </source>
</reference>
<dbReference type="PANTHER" id="PTHR33067:SF31">
    <property type="entry name" value="RNA-DIRECTED DNA POLYMERASE"/>
    <property type="match status" value="1"/>
</dbReference>
<dbReference type="GeneID" id="130506725"/>
<accession>A0A9W3D0X1</accession>
<dbReference type="CDD" id="cd00303">
    <property type="entry name" value="retropepsin_like"/>
    <property type="match status" value="1"/>
</dbReference>
<organism evidence="1 2">
    <name type="scientific">Raphanus sativus</name>
    <name type="common">Radish</name>
    <name type="synonym">Raphanus raphanistrum var. sativus</name>
    <dbReference type="NCBI Taxonomy" id="3726"/>
    <lineage>
        <taxon>Eukaryota</taxon>
        <taxon>Viridiplantae</taxon>
        <taxon>Streptophyta</taxon>
        <taxon>Embryophyta</taxon>
        <taxon>Tracheophyta</taxon>
        <taxon>Spermatophyta</taxon>
        <taxon>Magnoliopsida</taxon>
        <taxon>eudicotyledons</taxon>
        <taxon>Gunneridae</taxon>
        <taxon>Pentapetalae</taxon>
        <taxon>rosids</taxon>
        <taxon>malvids</taxon>
        <taxon>Brassicales</taxon>
        <taxon>Brassicaceae</taxon>
        <taxon>Brassiceae</taxon>
        <taxon>Raphanus</taxon>
    </lineage>
</organism>
<evidence type="ECO:0000313" key="2">
    <source>
        <dbReference type="RefSeq" id="XP_056857388.1"/>
    </source>
</evidence>
<dbReference type="OrthoDB" id="1103301at2759"/>
<dbReference type="AlphaFoldDB" id="A0A9W3D0X1"/>
<sequence length="142" mass="15805">MFNQTLKKKSDPGEFIISCLVKGIEFSHALCDTGASVSILPKVMADHLGLKIELSKESFYFVDCSRRNSLEIIIDLEVQIGNALVQVDFHVLDIKLNWNSSLLIGRAFLATVGAVCNLQKCQMCLTLINPKIHYDPVKVVKP</sequence>
<name>A0A9W3D0X1_RAPSA</name>